<dbReference type="Proteomes" id="UP000019140">
    <property type="component" value="Unassembled WGS sequence"/>
</dbReference>
<sequence>YQLGFLEPALQACLQDMEIDPRADGRLQWRERDATFGPPEALAVAVPHEIVLSYCPSSGLQSAHATAGACGQALLWAYASEDLPHPMRLWGHSAISTGNAQLFTDLVAHPSWLRYHARLSVDTDYMSWQRLDRLYRFRRQLGRFLFTRHLNTSESLSDAPEAYRDIMMEACHIDYAPAYYLVDWDWQYTSLAFWQGWGIAYVLLDTLNEDFGQDWFRNPETGQWLCQYWSEALAHDVDTLLQGLLGTPWEADLLAAALCDERIG</sequence>
<dbReference type="EMBL" id="AZHX01001416">
    <property type="protein sequence ID" value="ETX03542.1"/>
    <property type="molecule type" value="Genomic_DNA"/>
</dbReference>
<feature type="non-terminal residue" evidence="1">
    <location>
        <position position="1"/>
    </location>
</feature>
<proteinExistence type="predicted"/>
<accession>W4M1J0</accession>
<comment type="caution">
    <text evidence="1">The sequence shown here is derived from an EMBL/GenBank/DDBJ whole genome shotgun (WGS) entry which is preliminary data.</text>
</comment>
<keyword evidence="2" id="KW-1185">Reference proteome</keyword>
<evidence type="ECO:0000313" key="1">
    <source>
        <dbReference type="EMBL" id="ETX03542.1"/>
    </source>
</evidence>
<reference evidence="1 2" key="1">
    <citation type="journal article" date="2014" name="Nature">
        <title>An environmental bacterial taxon with a large and distinct metabolic repertoire.</title>
        <authorList>
            <person name="Wilson M.C."/>
            <person name="Mori T."/>
            <person name="Ruckert C."/>
            <person name="Uria A.R."/>
            <person name="Helf M.J."/>
            <person name="Takada K."/>
            <person name="Gernert C."/>
            <person name="Steffens U.A."/>
            <person name="Heycke N."/>
            <person name="Schmitt S."/>
            <person name="Rinke C."/>
            <person name="Helfrich E.J."/>
            <person name="Brachmann A.O."/>
            <person name="Gurgui C."/>
            <person name="Wakimoto T."/>
            <person name="Kracht M."/>
            <person name="Crusemann M."/>
            <person name="Hentschel U."/>
            <person name="Abe I."/>
            <person name="Matsunaga S."/>
            <person name="Kalinowski J."/>
            <person name="Takeyama H."/>
            <person name="Piel J."/>
        </authorList>
    </citation>
    <scope>NUCLEOTIDE SEQUENCE [LARGE SCALE GENOMIC DNA]</scope>
    <source>
        <strain evidence="2">TSY2</strain>
    </source>
</reference>
<gene>
    <name evidence="1" type="ORF">ETSY2_33175</name>
</gene>
<organism evidence="1 2">
    <name type="scientific">Candidatus Entotheonella gemina</name>
    <dbReference type="NCBI Taxonomy" id="1429439"/>
    <lineage>
        <taxon>Bacteria</taxon>
        <taxon>Pseudomonadati</taxon>
        <taxon>Nitrospinota/Tectimicrobiota group</taxon>
        <taxon>Candidatus Tectimicrobiota</taxon>
        <taxon>Candidatus Entotheonellia</taxon>
        <taxon>Candidatus Entotheonellales</taxon>
        <taxon>Candidatus Entotheonellaceae</taxon>
        <taxon>Candidatus Entotheonella</taxon>
    </lineage>
</organism>
<name>W4M1J0_9BACT</name>
<dbReference type="AlphaFoldDB" id="W4M1J0"/>
<evidence type="ECO:0000313" key="2">
    <source>
        <dbReference type="Proteomes" id="UP000019140"/>
    </source>
</evidence>
<dbReference type="HOGENOM" id="CLU_1051683_0_0_7"/>
<protein>
    <submittedName>
        <fullName evidence="1">Uncharacterized protein</fullName>
    </submittedName>
</protein>